<dbReference type="EMBL" id="AP022569">
    <property type="protein sequence ID" value="BBX48028.1"/>
    <property type="molecule type" value="Genomic_DNA"/>
</dbReference>
<sequence>MALSRAIETRKPAAERICCDPLAERFLGAKYRMLLWGRPFRDVVEGQIERRFAGHHYYVIARTRYFDDLLQQRLAGGAKQLVILGAGYDSRPYRFADRLGGVQVFEVDHPATSTAKQAKIRALIGEIPANVAYVAVDFTVDTLADKLLARGYRATRPTVFLWEGVTPYLDLAAVDRVLSFVMDSAAGSAIVFDYILRSVVDGTCTLRGAANEFAKMGRTSEPLSFGIDEGQAPAFLASRGFQNVVDVGAQELSDRYFDPHGKHRYIKPWWRIISGEVGSALGVVEP</sequence>
<dbReference type="GO" id="GO:0008168">
    <property type="term" value="F:methyltransferase activity"/>
    <property type="evidence" value="ECO:0007669"/>
    <property type="project" value="UniProtKB-UniRule"/>
</dbReference>
<evidence type="ECO:0000256" key="6">
    <source>
        <dbReference type="RuleBase" id="RU362030"/>
    </source>
</evidence>
<dbReference type="Pfam" id="PF04072">
    <property type="entry name" value="LCM"/>
    <property type="match status" value="1"/>
</dbReference>
<dbReference type="InterPro" id="IPR029063">
    <property type="entry name" value="SAM-dependent_MTases_sf"/>
</dbReference>
<evidence type="ECO:0000313" key="7">
    <source>
        <dbReference type="EMBL" id="BBX48028.1"/>
    </source>
</evidence>
<comment type="function">
    <text evidence="1 6">Exhibits S-adenosyl-L-methionine-dependent methyltransferase activity.</text>
</comment>
<keyword evidence="5 6" id="KW-0949">S-adenosyl-L-methionine</keyword>
<keyword evidence="8" id="KW-1185">Reference proteome</keyword>
<dbReference type="KEGG" id="mcoo:MCOO_40430"/>
<name>A0A7I7L2N2_9MYCO</name>
<evidence type="ECO:0000256" key="1">
    <source>
        <dbReference type="ARBA" id="ARBA00003907"/>
    </source>
</evidence>
<proteinExistence type="inferred from homology"/>
<dbReference type="GO" id="GO:0032259">
    <property type="term" value="P:methylation"/>
    <property type="evidence" value="ECO:0007669"/>
    <property type="project" value="UniProtKB-KW"/>
</dbReference>
<evidence type="ECO:0000256" key="3">
    <source>
        <dbReference type="ARBA" id="ARBA00022603"/>
    </source>
</evidence>
<keyword evidence="3 6" id="KW-0489">Methyltransferase</keyword>
<dbReference type="Proteomes" id="UP000465866">
    <property type="component" value="Chromosome"/>
</dbReference>
<keyword evidence="4 7" id="KW-0808">Transferase</keyword>
<accession>A0A7I7L2N2</accession>
<dbReference type="PANTHER" id="PTHR43619:SF2">
    <property type="entry name" value="S-ADENOSYL-L-METHIONINE-DEPENDENT METHYLTRANSFERASES SUPERFAMILY PROTEIN"/>
    <property type="match status" value="1"/>
</dbReference>
<dbReference type="EC" id="2.1.1.-" evidence="6"/>
<gene>
    <name evidence="7" type="ORF">MCOO_40430</name>
</gene>
<reference evidence="7 8" key="1">
    <citation type="journal article" date="2019" name="Emerg. Microbes Infect.">
        <title>Comprehensive subspecies identification of 175 nontuberculous mycobacteria species based on 7547 genomic profiles.</title>
        <authorList>
            <person name="Matsumoto Y."/>
            <person name="Kinjo T."/>
            <person name="Motooka D."/>
            <person name="Nabeya D."/>
            <person name="Jung N."/>
            <person name="Uechi K."/>
            <person name="Horii T."/>
            <person name="Iida T."/>
            <person name="Fujita J."/>
            <person name="Nakamura S."/>
        </authorList>
    </citation>
    <scope>NUCLEOTIDE SEQUENCE [LARGE SCALE GENOMIC DNA]</scope>
    <source>
        <strain evidence="7 8">JCM 12404</strain>
    </source>
</reference>
<dbReference type="Gene3D" id="3.40.50.150">
    <property type="entry name" value="Vaccinia Virus protein VP39"/>
    <property type="match status" value="1"/>
</dbReference>
<organism evidence="7 8">
    <name type="scientific">Mycobacterium cookii</name>
    <dbReference type="NCBI Taxonomy" id="1775"/>
    <lineage>
        <taxon>Bacteria</taxon>
        <taxon>Bacillati</taxon>
        <taxon>Actinomycetota</taxon>
        <taxon>Actinomycetes</taxon>
        <taxon>Mycobacteriales</taxon>
        <taxon>Mycobacteriaceae</taxon>
        <taxon>Mycobacterium</taxon>
    </lineage>
</organism>
<protein>
    <recommendedName>
        <fullName evidence="6">S-adenosyl-L-methionine-dependent methyltransferase</fullName>
        <ecNumber evidence="6">2.1.1.-</ecNumber>
    </recommendedName>
</protein>
<dbReference type="AlphaFoldDB" id="A0A7I7L2N2"/>
<dbReference type="PANTHER" id="PTHR43619">
    <property type="entry name" value="S-ADENOSYL-L-METHIONINE-DEPENDENT METHYLTRANSFERASE YKTD-RELATED"/>
    <property type="match status" value="1"/>
</dbReference>
<comment type="similarity">
    <text evidence="2 6">Belongs to the UPF0677 family.</text>
</comment>
<dbReference type="SUPFAM" id="SSF53335">
    <property type="entry name" value="S-adenosyl-L-methionine-dependent methyltransferases"/>
    <property type="match status" value="1"/>
</dbReference>
<dbReference type="NCBIfam" id="TIGR00027">
    <property type="entry name" value="mthyl_TIGR00027"/>
    <property type="match status" value="1"/>
</dbReference>
<dbReference type="InterPro" id="IPR011610">
    <property type="entry name" value="SAM_mthyl_Trfase_ML2640-like"/>
</dbReference>
<evidence type="ECO:0000256" key="4">
    <source>
        <dbReference type="ARBA" id="ARBA00022679"/>
    </source>
</evidence>
<dbReference type="InterPro" id="IPR007213">
    <property type="entry name" value="Ppm1/Ppm2/Tcmp"/>
</dbReference>
<evidence type="ECO:0000313" key="8">
    <source>
        <dbReference type="Proteomes" id="UP000465866"/>
    </source>
</evidence>
<evidence type="ECO:0000256" key="2">
    <source>
        <dbReference type="ARBA" id="ARBA00008138"/>
    </source>
</evidence>
<evidence type="ECO:0000256" key="5">
    <source>
        <dbReference type="ARBA" id="ARBA00022691"/>
    </source>
</evidence>